<evidence type="ECO:0000256" key="9">
    <source>
        <dbReference type="ARBA" id="ARBA00023136"/>
    </source>
</evidence>
<evidence type="ECO:0000256" key="1">
    <source>
        <dbReference type="ARBA" id="ARBA00004477"/>
    </source>
</evidence>
<dbReference type="PANTHER" id="PTHR10585">
    <property type="entry name" value="ER LUMEN PROTEIN RETAINING RECEPTOR"/>
    <property type="match status" value="1"/>
</dbReference>
<dbReference type="Proteomes" id="UP000188354">
    <property type="component" value="Chromosome LG12"/>
</dbReference>
<protein>
    <recommendedName>
        <fullName evidence="14">ER lumen protein-retaining receptor</fullName>
    </recommendedName>
</protein>
<keyword evidence="5" id="KW-0256">Endoplasmic reticulum</keyword>
<dbReference type="InterPro" id="IPR000133">
    <property type="entry name" value="ER_ret_rcpt"/>
</dbReference>
<evidence type="ECO:0000256" key="6">
    <source>
        <dbReference type="ARBA" id="ARBA00022892"/>
    </source>
</evidence>
<keyword evidence="6" id="KW-0931">ER-Golgi transport</keyword>
<feature type="transmembrane region" description="Helical" evidence="11">
    <location>
        <begin position="51"/>
        <end position="68"/>
    </location>
</feature>
<reference evidence="12 13" key="1">
    <citation type="journal article" date="2017" name="Plant Biotechnol. J.">
        <title>A comprehensive draft genome sequence for lupin (Lupinus angustifolius), an emerging health food: insights into plant-microbe interactions and legume evolution.</title>
        <authorList>
            <person name="Hane J.K."/>
            <person name="Ming Y."/>
            <person name="Kamphuis L.G."/>
            <person name="Nelson M.N."/>
            <person name="Garg G."/>
            <person name="Atkins C.A."/>
            <person name="Bayer P.E."/>
            <person name="Bravo A."/>
            <person name="Bringans S."/>
            <person name="Cannon S."/>
            <person name="Edwards D."/>
            <person name="Foley R."/>
            <person name="Gao L.L."/>
            <person name="Harrison M.J."/>
            <person name="Huang W."/>
            <person name="Hurgobin B."/>
            <person name="Li S."/>
            <person name="Liu C.W."/>
            <person name="McGrath A."/>
            <person name="Morahan G."/>
            <person name="Murray J."/>
            <person name="Weller J."/>
            <person name="Jian J."/>
            <person name="Singh K.B."/>
        </authorList>
    </citation>
    <scope>NUCLEOTIDE SEQUENCE [LARGE SCALE GENOMIC DNA]</scope>
    <source>
        <strain evidence="13">cv. Tanjil</strain>
        <tissue evidence="12">Whole plant</tissue>
    </source>
</reference>
<dbReference type="OMA" id="YETRGEY"/>
<feature type="transmembrane region" description="Helical" evidence="11">
    <location>
        <begin position="147"/>
        <end position="171"/>
    </location>
</feature>
<dbReference type="Gramene" id="OIW01035">
    <property type="protein sequence ID" value="OIW01035"/>
    <property type="gene ID" value="TanjilG_14218"/>
</dbReference>
<comment type="subcellular location">
    <subcellularLocation>
        <location evidence="1">Endoplasmic reticulum membrane</location>
        <topology evidence="1">Multi-pass membrane protein</topology>
    </subcellularLocation>
</comment>
<keyword evidence="3" id="KW-0813">Transport</keyword>
<dbReference type="EMBL" id="CM007372">
    <property type="protein sequence ID" value="OIW01035.1"/>
    <property type="molecule type" value="Genomic_DNA"/>
</dbReference>
<evidence type="ECO:0000313" key="13">
    <source>
        <dbReference type="Proteomes" id="UP000188354"/>
    </source>
</evidence>
<feature type="non-terminal residue" evidence="12">
    <location>
        <position position="1"/>
    </location>
</feature>
<evidence type="ECO:0000256" key="10">
    <source>
        <dbReference type="ARBA" id="ARBA00023170"/>
    </source>
</evidence>
<keyword evidence="13" id="KW-1185">Reference proteome</keyword>
<dbReference type="GO" id="GO:0015031">
    <property type="term" value="P:protein transport"/>
    <property type="evidence" value="ECO:0007669"/>
    <property type="project" value="UniProtKB-KW"/>
</dbReference>
<sequence length="185" mass="21643">INLLMLLVGIRISEELEHIELDDEELDDEPVFVLTDEWREFFAKSEAKRKLAFLFQIVACAVLAIVVHPHTGHFRIYGTFWSFSVYLEAISVLPQLRYMQNAKLIEPMTGKYVFALGLSKFLGLANWIIQIYETRGEYFFLDGGGYFWYLIGFIAEMVQSFILADFCYYYIKSFMQGRLLKKMPV</sequence>
<feature type="transmembrane region" description="Helical" evidence="11">
    <location>
        <begin position="113"/>
        <end position="132"/>
    </location>
</feature>
<gene>
    <name evidence="12" type="ORF">TanjilG_14218</name>
</gene>
<organism evidence="12 13">
    <name type="scientific">Lupinus angustifolius</name>
    <name type="common">Narrow-leaved blue lupine</name>
    <dbReference type="NCBI Taxonomy" id="3871"/>
    <lineage>
        <taxon>Eukaryota</taxon>
        <taxon>Viridiplantae</taxon>
        <taxon>Streptophyta</taxon>
        <taxon>Embryophyta</taxon>
        <taxon>Tracheophyta</taxon>
        <taxon>Spermatophyta</taxon>
        <taxon>Magnoliopsida</taxon>
        <taxon>eudicotyledons</taxon>
        <taxon>Gunneridae</taxon>
        <taxon>Pentapetalae</taxon>
        <taxon>rosids</taxon>
        <taxon>fabids</taxon>
        <taxon>Fabales</taxon>
        <taxon>Fabaceae</taxon>
        <taxon>Papilionoideae</taxon>
        <taxon>50 kb inversion clade</taxon>
        <taxon>genistoids sensu lato</taxon>
        <taxon>core genistoids</taxon>
        <taxon>Genisteae</taxon>
        <taxon>Lupinus</taxon>
    </lineage>
</organism>
<dbReference type="GO" id="GO:0046923">
    <property type="term" value="F:ER retention sequence binding"/>
    <property type="evidence" value="ECO:0007669"/>
    <property type="project" value="InterPro"/>
</dbReference>
<dbReference type="GO" id="GO:0005789">
    <property type="term" value="C:endoplasmic reticulum membrane"/>
    <property type="evidence" value="ECO:0007669"/>
    <property type="project" value="UniProtKB-SubCell"/>
</dbReference>
<evidence type="ECO:0000256" key="5">
    <source>
        <dbReference type="ARBA" id="ARBA00022824"/>
    </source>
</evidence>
<keyword evidence="10" id="KW-0675">Receptor</keyword>
<keyword evidence="8 11" id="KW-1133">Transmembrane helix</keyword>
<evidence type="ECO:0000256" key="3">
    <source>
        <dbReference type="ARBA" id="ARBA00022448"/>
    </source>
</evidence>
<evidence type="ECO:0000256" key="11">
    <source>
        <dbReference type="SAM" id="Phobius"/>
    </source>
</evidence>
<accession>A0A1J7HKU2</accession>
<proteinExistence type="inferred from homology"/>
<evidence type="ECO:0000256" key="2">
    <source>
        <dbReference type="ARBA" id="ARBA00010120"/>
    </source>
</evidence>
<feature type="transmembrane region" description="Helical" evidence="11">
    <location>
        <begin position="74"/>
        <end position="93"/>
    </location>
</feature>
<keyword evidence="4 11" id="KW-0812">Transmembrane</keyword>
<evidence type="ECO:0000256" key="4">
    <source>
        <dbReference type="ARBA" id="ARBA00022692"/>
    </source>
</evidence>
<dbReference type="PRINTS" id="PR00660">
    <property type="entry name" value="ERLUMENR"/>
</dbReference>
<comment type="similarity">
    <text evidence="2">Belongs to the ERD2 family.</text>
</comment>
<keyword evidence="9 11" id="KW-0472">Membrane</keyword>
<name>A0A1J7HKU2_LUPAN</name>
<dbReference type="Pfam" id="PF00810">
    <property type="entry name" value="ER_lumen_recept"/>
    <property type="match status" value="1"/>
</dbReference>
<dbReference type="GO" id="GO:0006621">
    <property type="term" value="P:protein retention in ER lumen"/>
    <property type="evidence" value="ECO:0007669"/>
    <property type="project" value="InterPro"/>
</dbReference>
<evidence type="ECO:0008006" key="14">
    <source>
        <dbReference type="Google" id="ProtNLM"/>
    </source>
</evidence>
<dbReference type="GO" id="GO:0016192">
    <property type="term" value="P:vesicle-mediated transport"/>
    <property type="evidence" value="ECO:0007669"/>
    <property type="project" value="UniProtKB-KW"/>
</dbReference>
<dbReference type="STRING" id="3871.A0A1J7HKU2"/>
<dbReference type="AlphaFoldDB" id="A0A1J7HKU2"/>
<evidence type="ECO:0000256" key="7">
    <source>
        <dbReference type="ARBA" id="ARBA00022927"/>
    </source>
</evidence>
<evidence type="ECO:0000313" key="12">
    <source>
        <dbReference type="EMBL" id="OIW01035.1"/>
    </source>
</evidence>
<keyword evidence="7" id="KW-0653">Protein transport</keyword>
<evidence type="ECO:0000256" key="8">
    <source>
        <dbReference type="ARBA" id="ARBA00022989"/>
    </source>
</evidence>